<dbReference type="Proteomes" id="UP000708208">
    <property type="component" value="Unassembled WGS sequence"/>
</dbReference>
<evidence type="ECO:0000313" key="2">
    <source>
        <dbReference type="Proteomes" id="UP000708208"/>
    </source>
</evidence>
<reference evidence="1" key="1">
    <citation type="submission" date="2021-06" db="EMBL/GenBank/DDBJ databases">
        <authorList>
            <person name="Hodson N. C."/>
            <person name="Mongue J. A."/>
            <person name="Jaron S. K."/>
        </authorList>
    </citation>
    <scope>NUCLEOTIDE SEQUENCE</scope>
</reference>
<dbReference type="EMBL" id="CAJVCH010144120">
    <property type="protein sequence ID" value="CAG7727121.1"/>
    <property type="molecule type" value="Genomic_DNA"/>
</dbReference>
<name>A0A8J2KKY0_9HEXA</name>
<proteinExistence type="predicted"/>
<comment type="caution">
    <text evidence="1">The sequence shown here is derived from an EMBL/GenBank/DDBJ whole genome shotgun (WGS) entry which is preliminary data.</text>
</comment>
<gene>
    <name evidence="1" type="ORF">AFUS01_LOCUS15980</name>
</gene>
<accession>A0A8J2KKY0</accession>
<organism evidence="1 2">
    <name type="scientific">Allacma fusca</name>
    <dbReference type="NCBI Taxonomy" id="39272"/>
    <lineage>
        <taxon>Eukaryota</taxon>
        <taxon>Metazoa</taxon>
        <taxon>Ecdysozoa</taxon>
        <taxon>Arthropoda</taxon>
        <taxon>Hexapoda</taxon>
        <taxon>Collembola</taxon>
        <taxon>Symphypleona</taxon>
        <taxon>Sminthuridae</taxon>
        <taxon>Allacma</taxon>
    </lineage>
</organism>
<keyword evidence="2" id="KW-1185">Reference proteome</keyword>
<protein>
    <submittedName>
        <fullName evidence="1">Uncharacterized protein</fullName>
    </submittedName>
</protein>
<dbReference type="AlphaFoldDB" id="A0A8J2KKY0"/>
<sequence>MYREFLRSRRHVWKCRRPLSGGCDVIAVLDHNLSLDTFAALAFHFFREGYLMMPLMYHLIWRCGGINVGDVDTFHF</sequence>
<evidence type="ECO:0000313" key="1">
    <source>
        <dbReference type="EMBL" id="CAG7727121.1"/>
    </source>
</evidence>